<evidence type="ECO:0000256" key="1">
    <source>
        <dbReference type="SAM" id="Phobius"/>
    </source>
</evidence>
<keyword evidence="1" id="KW-1133">Transmembrane helix</keyword>
<dbReference type="EMBL" id="JAEHOE010000030">
    <property type="protein sequence ID" value="KAG2494547.1"/>
    <property type="molecule type" value="Genomic_DNA"/>
</dbReference>
<dbReference type="Proteomes" id="UP000612055">
    <property type="component" value="Unassembled WGS sequence"/>
</dbReference>
<keyword evidence="1" id="KW-0472">Membrane</keyword>
<feature type="transmembrane region" description="Helical" evidence="1">
    <location>
        <begin position="136"/>
        <end position="158"/>
    </location>
</feature>
<dbReference type="AlphaFoldDB" id="A0A836C026"/>
<keyword evidence="1" id="KW-0812">Transmembrane</keyword>
<reference evidence="2" key="1">
    <citation type="journal article" date="2020" name="bioRxiv">
        <title>Comparative genomics of Chlamydomonas.</title>
        <authorList>
            <person name="Craig R.J."/>
            <person name="Hasan A.R."/>
            <person name="Ness R.W."/>
            <person name="Keightley P.D."/>
        </authorList>
    </citation>
    <scope>NUCLEOTIDE SEQUENCE</scope>
    <source>
        <strain evidence="2">CCAP 11/70</strain>
    </source>
</reference>
<name>A0A836C026_9CHLO</name>
<comment type="caution">
    <text evidence="2">The sequence shown here is derived from an EMBL/GenBank/DDBJ whole genome shotgun (WGS) entry which is preliminary data.</text>
</comment>
<dbReference type="OrthoDB" id="540443at2759"/>
<feature type="transmembrane region" description="Helical" evidence="1">
    <location>
        <begin position="69"/>
        <end position="87"/>
    </location>
</feature>
<feature type="transmembrane region" description="Helical" evidence="1">
    <location>
        <begin position="94"/>
        <end position="116"/>
    </location>
</feature>
<proteinExistence type="predicted"/>
<accession>A0A836C026</accession>
<feature type="transmembrane region" description="Helical" evidence="1">
    <location>
        <begin position="7"/>
        <end position="28"/>
    </location>
</feature>
<gene>
    <name evidence="2" type="ORF">HYH03_007314</name>
</gene>
<keyword evidence="3" id="KW-1185">Reference proteome</keyword>
<organism evidence="2 3">
    <name type="scientific">Edaphochlamys debaryana</name>
    <dbReference type="NCBI Taxonomy" id="47281"/>
    <lineage>
        <taxon>Eukaryota</taxon>
        <taxon>Viridiplantae</taxon>
        <taxon>Chlorophyta</taxon>
        <taxon>core chlorophytes</taxon>
        <taxon>Chlorophyceae</taxon>
        <taxon>CS clade</taxon>
        <taxon>Chlamydomonadales</taxon>
        <taxon>Chlamydomonadales incertae sedis</taxon>
        <taxon>Edaphochlamys</taxon>
    </lineage>
</organism>
<protein>
    <submittedName>
        <fullName evidence="2">Uncharacterized protein</fullName>
    </submittedName>
</protein>
<evidence type="ECO:0000313" key="3">
    <source>
        <dbReference type="Proteomes" id="UP000612055"/>
    </source>
</evidence>
<evidence type="ECO:0000313" key="2">
    <source>
        <dbReference type="EMBL" id="KAG2494547.1"/>
    </source>
</evidence>
<sequence length="185" mass="20561">MDFEASALFFLFPLLAICGISITVLAVIRHHLANVDVYCWNYPNYYSCATFYGGCMVSNNPFDYQPCNYAYAVGAISLFSSIVNMCICCEGFAAIMSIVGGIWHAVWWCVAAAYFTTEWQDSHALPDDYWRHVLMGVSWAAFCMGILQLVMAIGLCVMKRRRKHGDNYEAKSANPAATPVGDTQG</sequence>